<reference evidence="2" key="2">
    <citation type="journal article" date="2023" name="IMA Fungus">
        <title>Comparative genomic study of the Penicillium genus elucidates a diverse pangenome and 15 lateral gene transfer events.</title>
        <authorList>
            <person name="Petersen C."/>
            <person name="Sorensen T."/>
            <person name="Nielsen M.R."/>
            <person name="Sondergaard T.E."/>
            <person name="Sorensen J.L."/>
            <person name="Fitzpatrick D.A."/>
            <person name="Frisvad J.C."/>
            <person name="Nielsen K.L."/>
        </authorList>
    </citation>
    <scope>NUCLEOTIDE SEQUENCE</scope>
    <source>
        <strain evidence="2">IBT 21917</strain>
    </source>
</reference>
<reference evidence="2" key="1">
    <citation type="submission" date="2022-11" db="EMBL/GenBank/DDBJ databases">
        <authorList>
            <person name="Petersen C."/>
        </authorList>
    </citation>
    <scope>NUCLEOTIDE SEQUENCE</scope>
    <source>
        <strain evidence="2">IBT 21917</strain>
    </source>
</reference>
<dbReference type="AlphaFoldDB" id="A0A9W9I060"/>
<evidence type="ECO:0000256" key="1">
    <source>
        <dbReference type="SAM" id="SignalP"/>
    </source>
</evidence>
<proteinExistence type="predicted"/>
<dbReference type="OrthoDB" id="4161406at2759"/>
<protein>
    <submittedName>
        <fullName evidence="2">Uncharacterized protein</fullName>
    </submittedName>
</protein>
<evidence type="ECO:0000313" key="2">
    <source>
        <dbReference type="EMBL" id="KAJ5161469.1"/>
    </source>
</evidence>
<keyword evidence="3" id="KW-1185">Reference proteome</keyword>
<dbReference type="Proteomes" id="UP001146351">
    <property type="component" value="Unassembled WGS sequence"/>
</dbReference>
<feature type="signal peptide" evidence="1">
    <location>
        <begin position="1"/>
        <end position="20"/>
    </location>
</feature>
<keyword evidence="1" id="KW-0732">Signal</keyword>
<sequence length="153" mass="16576">MHFHTIFAAAMATMVPFSAAVGNAGKLFKNIVEVLAPGLDHQHNANIDTRDALVSDVLRRDDLAQQLGLPHQVVEDCRREGKDAPVEITKEPSGGLKAQRLPAVCTTFATSWAEDTSPFACGTDCIQYSGLTDDQVQRVINAAQELMTNAQIK</sequence>
<organism evidence="2 3">
    <name type="scientific">Penicillium capsulatum</name>
    <dbReference type="NCBI Taxonomy" id="69766"/>
    <lineage>
        <taxon>Eukaryota</taxon>
        <taxon>Fungi</taxon>
        <taxon>Dikarya</taxon>
        <taxon>Ascomycota</taxon>
        <taxon>Pezizomycotina</taxon>
        <taxon>Eurotiomycetes</taxon>
        <taxon>Eurotiomycetidae</taxon>
        <taxon>Eurotiales</taxon>
        <taxon>Aspergillaceae</taxon>
        <taxon>Penicillium</taxon>
    </lineage>
</organism>
<accession>A0A9W9I060</accession>
<feature type="chain" id="PRO_5040828994" evidence="1">
    <location>
        <begin position="21"/>
        <end position="153"/>
    </location>
</feature>
<comment type="caution">
    <text evidence="2">The sequence shown here is derived from an EMBL/GenBank/DDBJ whole genome shotgun (WGS) entry which is preliminary data.</text>
</comment>
<dbReference type="EMBL" id="JAPQKO010000005">
    <property type="protein sequence ID" value="KAJ5161469.1"/>
    <property type="molecule type" value="Genomic_DNA"/>
</dbReference>
<evidence type="ECO:0000313" key="3">
    <source>
        <dbReference type="Proteomes" id="UP001146351"/>
    </source>
</evidence>
<gene>
    <name evidence="2" type="ORF">N7492_006861</name>
</gene>
<name>A0A9W9I060_9EURO</name>